<dbReference type="GO" id="GO:0006355">
    <property type="term" value="P:regulation of DNA-templated transcription"/>
    <property type="evidence" value="ECO:0007669"/>
    <property type="project" value="InterPro"/>
</dbReference>
<gene>
    <name evidence="9" type="ORF">BKA05_001623</name>
</gene>
<dbReference type="Pfam" id="PF00486">
    <property type="entry name" value="Trans_reg_C"/>
    <property type="match status" value="1"/>
</dbReference>
<dbReference type="Gene3D" id="3.40.50.2300">
    <property type="match status" value="1"/>
</dbReference>
<dbReference type="GO" id="GO:0000156">
    <property type="term" value="F:phosphorelay response regulator activity"/>
    <property type="evidence" value="ECO:0007669"/>
    <property type="project" value="TreeGrafter"/>
</dbReference>
<feature type="domain" description="Response regulatory" evidence="7">
    <location>
        <begin position="7"/>
        <end position="120"/>
    </location>
</feature>
<dbReference type="InterPro" id="IPR036388">
    <property type="entry name" value="WH-like_DNA-bd_sf"/>
</dbReference>
<keyword evidence="10" id="KW-1185">Reference proteome</keyword>
<dbReference type="PROSITE" id="PS51755">
    <property type="entry name" value="OMPR_PHOB"/>
    <property type="match status" value="1"/>
</dbReference>
<dbReference type="Gene3D" id="6.10.250.690">
    <property type="match status" value="1"/>
</dbReference>
<keyword evidence="4" id="KW-0804">Transcription</keyword>
<dbReference type="EMBL" id="JACBZI010000001">
    <property type="protein sequence ID" value="NYI10108.1"/>
    <property type="molecule type" value="Genomic_DNA"/>
</dbReference>
<dbReference type="PANTHER" id="PTHR48111:SF4">
    <property type="entry name" value="DNA-BINDING DUAL TRANSCRIPTIONAL REGULATOR OMPR"/>
    <property type="match status" value="1"/>
</dbReference>
<protein>
    <submittedName>
        <fullName evidence="9">DNA-binding response OmpR family regulator</fullName>
    </submittedName>
</protein>
<dbReference type="InterPro" id="IPR011006">
    <property type="entry name" value="CheY-like_superfamily"/>
</dbReference>
<accession>A0A7Y9YDE7</accession>
<name>A0A7Y9YDE7_9ACTN</name>
<keyword evidence="1 5" id="KW-0597">Phosphoprotein</keyword>
<sequence>MTESRHRALVVDDDPDIADLVVMVLEGLDMDVSVAGTGEEALALARERQPDLVTLDLTLPDADGTEICERLRRFTDAYIIMITGRDAETDRLIGLEVGADEYLAKPFSPRELRARATALLRRPRSGLRAGDGGEEAAVVVRSADVELTDLGGGLLVDPLTGATRHRDENVPLTPTEAKLLVTLTRQAGEPMERADLATEVRGGDFIASDFLIDVQVAGLRRKLRAATGRDRLTVVRGTAYQLTVVD</sequence>
<proteinExistence type="predicted"/>
<dbReference type="InterPro" id="IPR001867">
    <property type="entry name" value="OmpR/PhoB-type_DNA-bd"/>
</dbReference>
<dbReference type="PROSITE" id="PS50110">
    <property type="entry name" value="RESPONSE_REGULATORY"/>
    <property type="match status" value="1"/>
</dbReference>
<evidence type="ECO:0000313" key="9">
    <source>
        <dbReference type="EMBL" id="NYI10108.1"/>
    </source>
</evidence>
<evidence type="ECO:0000256" key="4">
    <source>
        <dbReference type="ARBA" id="ARBA00023163"/>
    </source>
</evidence>
<dbReference type="SMART" id="SM00862">
    <property type="entry name" value="Trans_reg_C"/>
    <property type="match status" value="1"/>
</dbReference>
<dbReference type="SUPFAM" id="SSF52172">
    <property type="entry name" value="CheY-like"/>
    <property type="match status" value="1"/>
</dbReference>
<comment type="caution">
    <text evidence="9">The sequence shown here is derived from an EMBL/GenBank/DDBJ whole genome shotgun (WGS) entry which is preliminary data.</text>
</comment>
<evidence type="ECO:0000259" key="8">
    <source>
        <dbReference type="PROSITE" id="PS51755"/>
    </source>
</evidence>
<dbReference type="SMART" id="SM00448">
    <property type="entry name" value="REC"/>
    <property type="match status" value="1"/>
</dbReference>
<dbReference type="GO" id="GO:0005829">
    <property type="term" value="C:cytosol"/>
    <property type="evidence" value="ECO:0007669"/>
    <property type="project" value="TreeGrafter"/>
</dbReference>
<dbReference type="CDD" id="cd00383">
    <property type="entry name" value="trans_reg_C"/>
    <property type="match status" value="1"/>
</dbReference>
<dbReference type="InterPro" id="IPR016032">
    <property type="entry name" value="Sig_transdc_resp-reg_C-effctor"/>
</dbReference>
<evidence type="ECO:0000256" key="1">
    <source>
        <dbReference type="ARBA" id="ARBA00022553"/>
    </source>
</evidence>
<dbReference type="GO" id="GO:0032993">
    <property type="term" value="C:protein-DNA complex"/>
    <property type="evidence" value="ECO:0007669"/>
    <property type="project" value="TreeGrafter"/>
</dbReference>
<feature type="domain" description="OmpR/PhoB-type" evidence="8">
    <location>
        <begin position="145"/>
        <end position="244"/>
    </location>
</feature>
<dbReference type="Proteomes" id="UP000537326">
    <property type="component" value="Unassembled WGS sequence"/>
</dbReference>
<feature type="DNA-binding region" description="OmpR/PhoB-type" evidence="6">
    <location>
        <begin position="145"/>
        <end position="244"/>
    </location>
</feature>
<dbReference type="InterPro" id="IPR039420">
    <property type="entry name" value="WalR-like"/>
</dbReference>
<keyword evidence="3 6" id="KW-0238">DNA-binding</keyword>
<dbReference type="Pfam" id="PF00072">
    <property type="entry name" value="Response_reg"/>
    <property type="match status" value="1"/>
</dbReference>
<dbReference type="Gene3D" id="1.10.10.10">
    <property type="entry name" value="Winged helix-like DNA-binding domain superfamily/Winged helix DNA-binding domain"/>
    <property type="match status" value="1"/>
</dbReference>
<evidence type="ECO:0000256" key="5">
    <source>
        <dbReference type="PROSITE-ProRule" id="PRU00169"/>
    </source>
</evidence>
<dbReference type="AlphaFoldDB" id="A0A7Y9YDE7"/>
<evidence type="ECO:0000256" key="3">
    <source>
        <dbReference type="ARBA" id="ARBA00023125"/>
    </source>
</evidence>
<evidence type="ECO:0000313" key="10">
    <source>
        <dbReference type="Proteomes" id="UP000537326"/>
    </source>
</evidence>
<reference evidence="9 10" key="1">
    <citation type="submission" date="2020-07" db="EMBL/GenBank/DDBJ databases">
        <title>Sequencing the genomes of 1000 actinobacteria strains.</title>
        <authorList>
            <person name="Klenk H.-P."/>
        </authorList>
    </citation>
    <scope>NUCLEOTIDE SEQUENCE [LARGE SCALE GENOMIC DNA]</scope>
    <source>
        <strain evidence="9 10">DSM 18248</strain>
    </source>
</reference>
<dbReference type="RefSeq" id="WP_179530996.1">
    <property type="nucleotide sequence ID" value="NZ_BAAAPP010000004.1"/>
</dbReference>
<evidence type="ECO:0000256" key="6">
    <source>
        <dbReference type="PROSITE-ProRule" id="PRU01091"/>
    </source>
</evidence>
<dbReference type="PANTHER" id="PTHR48111">
    <property type="entry name" value="REGULATOR OF RPOS"/>
    <property type="match status" value="1"/>
</dbReference>
<evidence type="ECO:0000259" key="7">
    <source>
        <dbReference type="PROSITE" id="PS50110"/>
    </source>
</evidence>
<feature type="modified residue" description="4-aspartylphosphate" evidence="5">
    <location>
        <position position="56"/>
    </location>
</feature>
<organism evidence="9 10">
    <name type="scientific">Nocardioides marinus</name>
    <dbReference type="NCBI Taxonomy" id="374514"/>
    <lineage>
        <taxon>Bacteria</taxon>
        <taxon>Bacillati</taxon>
        <taxon>Actinomycetota</taxon>
        <taxon>Actinomycetes</taxon>
        <taxon>Propionibacteriales</taxon>
        <taxon>Nocardioidaceae</taxon>
        <taxon>Nocardioides</taxon>
    </lineage>
</organism>
<dbReference type="InterPro" id="IPR001789">
    <property type="entry name" value="Sig_transdc_resp-reg_receiver"/>
</dbReference>
<dbReference type="SUPFAM" id="SSF46894">
    <property type="entry name" value="C-terminal effector domain of the bipartite response regulators"/>
    <property type="match status" value="1"/>
</dbReference>
<keyword evidence="2" id="KW-0805">Transcription regulation</keyword>
<dbReference type="GO" id="GO:0000976">
    <property type="term" value="F:transcription cis-regulatory region binding"/>
    <property type="evidence" value="ECO:0007669"/>
    <property type="project" value="TreeGrafter"/>
</dbReference>
<evidence type="ECO:0000256" key="2">
    <source>
        <dbReference type="ARBA" id="ARBA00023015"/>
    </source>
</evidence>